<accession>A0A969WCS4</accession>
<dbReference type="PROSITE" id="PS51257">
    <property type="entry name" value="PROKAR_LIPOPROTEIN"/>
    <property type="match status" value="1"/>
</dbReference>
<sequence>MSNFRTLAATTALALLLTACHHPQSDDSGIDLRTRPVRNKIANIPPQCFTRTQDVANSAVQNPCYVCHADADQPNWQSQPENQLSYAFPSIGQTGVVHNDWKNFFVDRRDAIAATGDDAILAYVRQDNYHDARGHIDLAQRLRAVPKRWDLDGDGQWDGYIPDAAFSFDAEGFDRSADGAATGWRAFTYYPFPGTFMPTNGAFDDVLIRLPAAFREDRDGKADAAVYKTNLAIVESLVRRTDIAIDATDERALDADLDRDGTLGTATHVVYDWAPLKQQFMYYVGRAGDEQRAGRVQAAAGLFPVGTEFLHSVRYLDVGDDGVVRPAARMKELRYSRKQRWETYSSLRLQALDEEKEATLSPDEPEQYYGDPERGMKSKLGWVYQGYIEDRGGRLRPQTQEESQFCLGCHGGLSATDDTVFSYSRKRGGATQGWGHWSGAASDARPFANWADPKRADGQAEYASYLLANHAGDEYRANDEVRARFFDDDGQPRDAAFAALAGDLSSLMLPSAARALALNKAYLAVVREQSYALGRDPMLQPAQNVLREVKQDLPTGIATALPAPRLAP</sequence>
<protein>
    <recommendedName>
        <fullName evidence="3">Lipoprotein</fullName>
    </recommendedName>
</protein>
<organism evidence="1 2">
    <name type="scientific">Solimonas marina</name>
    <dbReference type="NCBI Taxonomy" id="2714601"/>
    <lineage>
        <taxon>Bacteria</taxon>
        <taxon>Pseudomonadati</taxon>
        <taxon>Pseudomonadota</taxon>
        <taxon>Gammaproteobacteria</taxon>
        <taxon>Nevskiales</taxon>
        <taxon>Nevskiaceae</taxon>
        <taxon>Solimonas</taxon>
    </lineage>
</organism>
<evidence type="ECO:0008006" key="3">
    <source>
        <dbReference type="Google" id="ProtNLM"/>
    </source>
</evidence>
<proteinExistence type="predicted"/>
<gene>
    <name evidence="1" type="ORF">G7Y82_08990</name>
</gene>
<reference evidence="1" key="1">
    <citation type="submission" date="2020-03" db="EMBL/GenBank/DDBJ databases">
        <title>Solimonas marina sp. nov., isolated from deep seawater of the Pacific Ocean.</title>
        <authorList>
            <person name="Liu X."/>
            <person name="Lai Q."/>
            <person name="Sun F."/>
            <person name="Gai Y."/>
            <person name="Li G."/>
            <person name="Shao Z."/>
        </authorList>
    </citation>
    <scope>NUCLEOTIDE SEQUENCE</scope>
    <source>
        <strain evidence="1">C16B3</strain>
    </source>
</reference>
<evidence type="ECO:0000313" key="1">
    <source>
        <dbReference type="EMBL" id="NKF22455.1"/>
    </source>
</evidence>
<dbReference type="EMBL" id="JAAVXB010000004">
    <property type="protein sequence ID" value="NKF22455.1"/>
    <property type="molecule type" value="Genomic_DNA"/>
</dbReference>
<evidence type="ECO:0000313" key="2">
    <source>
        <dbReference type="Proteomes" id="UP000653472"/>
    </source>
</evidence>
<name>A0A969WCS4_9GAMM</name>
<dbReference type="RefSeq" id="WP_168147713.1">
    <property type="nucleotide sequence ID" value="NZ_JAAVXB010000004.1"/>
</dbReference>
<keyword evidence="2" id="KW-1185">Reference proteome</keyword>
<comment type="caution">
    <text evidence="1">The sequence shown here is derived from an EMBL/GenBank/DDBJ whole genome shotgun (WGS) entry which is preliminary data.</text>
</comment>
<dbReference type="AlphaFoldDB" id="A0A969WCS4"/>
<dbReference type="Proteomes" id="UP000653472">
    <property type="component" value="Unassembled WGS sequence"/>
</dbReference>